<dbReference type="PANTHER" id="PTHR14735">
    <property type="entry name" value="COILED-COIL DOMAIN-CONTAINING PROTEIN 134"/>
    <property type="match status" value="1"/>
</dbReference>
<dbReference type="Pfam" id="PF15002">
    <property type="entry name" value="ERK-JNK_inhib"/>
    <property type="match status" value="1"/>
</dbReference>
<accession>A0A1Q3F5V6</accession>
<proteinExistence type="predicted"/>
<protein>
    <submittedName>
        <fullName evidence="3">Putative erk and jnk pathways</fullName>
    </submittedName>
</protein>
<dbReference type="InterPro" id="IPR026321">
    <property type="entry name" value="CC134"/>
</dbReference>
<dbReference type="AlphaFoldDB" id="A0A1Q3F5V6"/>
<sequence length="225" mass="25756">MLIDKCFQVLLFNFVVGTISSSREQITSKNAESKLIITDKIYSNIFVRKREEHKLVVKHLLSTEDYAKRFDLLKLALKEIIRVIQEDGANLRENSLAEGSMLPKDPELVDSLARFLENTCFFGELVLHFPDMSYRILKGVDGWRTLLIRALEYTRSFVNILDQKSLELLGLLEQEIDEGKRTDSYVNPYREGAKEASKDKATKKKKKANIKKGPQLSSGKAKTEL</sequence>
<dbReference type="EMBL" id="GFDL01012136">
    <property type="protein sequence ID" value="JAV22909.1"/>
    <property type="molecule type" value="Transcribed_RNA"/>
</dbReference>
<feature type="compositionally biased region" description="Basic residues" evidence="1">
    <location>
        <begin position="201"/>
        <end position="210"/>
    </location>
</feature>
<keyword evidence="2" id="KW-0732">Signal</keyword>
<feature type="chain" id="PRO_5012433600" evidence="2">
    <location>
        <begin position="22"/>
        <end position="225"/>
    </location>
</feature>
<reference evidence="3" key="1">
    <citation type="submission" date="2017-01" db="EMBL/GenBank/DDBJ databases">
        <title>A deep insight into the sialotranscriptome of adult male and female Cluex tarsalis mosquitoes.</title>
        <authorList>
            <person name="Ribeiro J.M."/>
            <person name="Moreira F."/>
            <person name="Bernard K.A."/>
            <person name="Calvo E."/>
        </authorList>
    </citation>
    <scope>NUCLEOTIDE SEQUENCE</scope>
    <source>
        <strain evidence="3">Kern County</strain>
        <tissue evidence="3">Salivary glands</tissue>
    </source>
</reference>
<evidence type="ECO:0000256" key="2">
    <source>
        <dbReference type="SAM" id="SignalP"/>
    </source>
</evidence>
<feature type="compositionally biased region" description="Basic and acidic residues" evidence="1">
    <location>
        <begin position="191"/>
        <end position="200"/>
    </location>
</feature>
<feature type="compositionally biased region" description="Polar residues" evidence="1">
    <location>
        <begin position="215"/>
        <end position="225"/>
    </location>
</feature>
<dbReference type="PANTHER" id="PTHR14735:SF1">
    <property type="entry name" value="COILED-COIL DOMAIN-CONTAINING PROTEIN 134"/>
    <property type="match status" value="1"/>
</dbReference>
<name>A0A1Q3F5V6_CULTA</name>
<organism evidence="3">
    <name type="scientific">Culex tarsalis</name>
    <name type="common">Encephalitis mosquito</name>
    <dbReference type="NCBI Taxonomy" id="7177"/>
    <lineage>
        <taxon>Eukaryota</taxon>
        <taxon>Metazoa</taxon>
        <taxon>Ecdysozoa</taxon>
        <taxon>Arthropoda</taxon>
        <taxon>Hexapoda</taxon>
        <taxon>Insecta</taxon>
        <taxon>Pterygota</taxon>
        <taxon>Neoptera</taxon>
        <taxon>Endopterygota</taxon>
        <taxon>Diptera</taxon>
        <taxon>Nematocera</taxon>
        <taxon>Culicoidea</taxon>
        <taxon>Culicidae</taxon>
        <taxon>Culicinae</taxon>
        <taxon>Culicini</taxon>
        <taxon>Culex</taxon>
        <taxon>Culex</taxon>
    </lineage>
</organism>
<feature type="region of interest" description="Disordered" evidence="1">
    <location>
        <begin position="183"/>
        <end position="225"/>
    </location>
</feature>
<feature type="signal peptide" evidence="2">
    <location>
        <begin position="1"/>
        <end position="21"/>
    </location>
</feature>
<evidence type="ECO:0000256" key="1">
    <source>
        <dbReference type="SAM" id="MobiDB-lite"/>
    </source>
</evidence>
<evidence type="ECO:0000313" key="3">
    <source>
        <dbReference type="EMBL" id="JAV22909.1"/>
    </source>
</evidence>